<organism evidence="1 2">
    <name type="scientific">Gordonia tangerina</name>
    <dbReference type="NCBI Taxonomy" id="2911060"/>
    <lineage>
        <taxon>Bacteria</taxon>
        <taxon>Bacillati</taxon>
        <taxon>Actinomycetota</taxon>
        <taxon>Actinomycetes</taxon>
        <taxon>Mycobacteriales</taxon>
        <taxon>Gordoniaceae</taxon>
        <taxon>Gordonia</taxon>
    </lineage>
</organism>
<reference evidence="1" key="1">
    <citation type="submission" date="2022-01" db="EMBL/GenBank/DDBJ databases">
        <title>Gordonia xiamenensis sp. nov., isolated from surface seawater in Xiamen.</title>
        <authorList>
            <person name="He Y.F."/>
        </authorList>
    </citation>
    <scope>NUCLEOTIDE SEQUENCE</scope>
    <source>
        <strain evidence="1">GW1C4-4</strain>
    </source>
</reference>
<name>A0ABS9DK85_9ACTN</name>
<gene>
    <name evidence="1" type="ORF">L1892_14355</name>
</gene>
<protein>
    <submittedName>
        <fullName evidence="1">ISL3 family transposase</fullName>
    </submittedName>
</protein>
<dbReference type="Proteomes" id="UP001108089">
    <property type="component" value="Unassembled WGS sequence"/>
</dbReference>
<sequence length="53" mass="5592">MTQRSAIADTICRTIELGVSITDAAIDAEDRTHLFCELLAPGNVCPACGQSGR</sequence>
<evidence type="ECO:0000313" key="2">
    <source>
        <dbReference type="Proteomes" id="UP001108089"/>
    </source>
</evidence>
<evidence type="ECO:0000313" key="1">
    <source>
        <dbReference type="EMBL" id="MCF3939557.1"/>
    </source>
</evidence>
<feature type="non-terminal residue" evidence="1">
    <location>
        <position position="53"/>
    </location>
</feature>
<dbReference type="EMBL" id="JAKGCU010000013">
    <property type="protein sequence ID" value="MCF3939557.1"/>
    <property type="molecule type" value="Genomic_DNA"/>
</dbReference>
<accession>A0ABS9DK85</accession>
<proteinExistence type="predicted"/>
<keyword evidence="2" id="KW-1185">Reference proteome</keyword>
<comment type="caution">
    <text evidence="1">The sequence shown here is derived from an EMBL/GenBank/DDBJ whole genome shotgun (WGS) entry which is preliminary data.</text>
</comment>